<reference evidence="1 2" key="1">
    <citation type="journal article" date="2018" name="Nat. Ecol. Evol.">
        <title>Pezizomycetes genomes reveal the molecular basis of ectomycorrhizal truffle lifestyle.</title>
        <authorList>
            <person name="Murat C."/>
            <person name="Payen T."/>
            <person name="Noel B."/>
            <person name="Kuo A."/>
            <person name="Morin E."/>
            <person name="Chen J."/>
            <person name="Kohler A."/>
            <person name="Krizsan K."/>
            <person name="Balestrini R."/>
            <person name="Da Silva C."/>
            <person name="Montanini B."/>
            <person name="Hainaut M."/>
            <person name="Levati E."/>
            <person name="Barry K.W."/>
            <person name="Belfiori B."/>
            <person name="Cichocki N."/>
            <person name="Clum A."/>
            <person name="Dockter R.B."/>
            <person name="Fauchery L."/>
            <person name="Guy J."/>
            <person name="Iotti M."/>
            <person name="Le Tacon F."/>
            <person name="Lindquist E.A."/>
            <person name="Lipzen A."/>
            <person name="Malagnac F."/>
            <person name="Mello A."/>
            <person name="Molinier V."/>
            <person name="Miyauchi S."/>
            <person name="Poulain J."/>
            <person name="Riccioni C."/>
            <person name="Rubini A."/>
            <person name="Sitrit Y."/>
            <person name="Splivallo R."/>
            <person name="Traeger S."/>
            <person name="Wang M."/>
            <person name="Zifcakova L."/>
            <person name="Wipf D."/>
            <person name="Zambonelli A."/>
            <person name="Paolocci F."/>
            <person name="Nowrousian M."/>
            <person name="Ottonello S."/>
            <person name="Baldrian P."/>
            <person name="Spatafora J.W."/>
            <person name="Henrissat B."/>
            <person name="Nagy L.G."/>
            <person name="Aury J.M."/>
            <person name="Wincker P."/>
            <person name="Grigoriev I.V."/>
            <person name="Bonfante P."/>
            <person name="Martin F.M."/>
        </authorList>
    </citation>
    <scope>NUCLEOTIDE SEQUENCE [LARGE SCALE GENOMIC DNA]</scope>
    <source>
        <strain evidence="1 2">ATCC MYA-4762</strain>
    </source>
</reference>
<keyword evidence="2" id="KW-1185">Reference proteome</keyword>
<dbReference type="EMBL" id="ML121544">
    <property type="protein sequence ID" value="RPB23703.1"/>
    <property type="molecule type" value="Genomic_DNA"/>
</dbReference>
<protein>
    <submittedName>
        <fullName evidence="1">Uncharacterized protein</fullName>
    </submittedName>
</protein>
<accession>A0A3N4LLA0</accession>
<evidence type="ECO:0000313" key="2">
    <source>
        <dbReference type="Proteomes" id="UP000267821"/>
    </source>
</evidence>
<dbReference type="InParanoid" id="A0A3N4LLA0"/>
<dbReference type="AlphaFoldDB" id="A0A3N4LLA0"/>
<proteinExistence type="predicted"/>
<evidence type="ECO:0000313" key="1">
    <source>
        <dbReference type="EMBL" id="RPB23703.1"/>
    </source>
</evidence>
<name>A0A3N4LLA0_9PEZI</name>
<sequence length="107" mass="12656">MQAQSSQSLPLSRKLYLPPHLSFSTYSEKCPRQIVQNKSGSSYMRDKFHHESFSPNDTIDLYISRILLYQERLANTRKKLDNFQPTRPDYRYYDCCPTPTRRDCPTS</sequence>
<organism evidence="1 2">
    <name type="scientific">Terfezia boudieri ATCC MYA-4762</name>
    <dbReference type="NCBI Taxonomy" id="1051890"/>
    <lineage>
        <taxon>Eukaryota</taxon>
        <taxon>Fungi</taxon>
        <taxon>Dikarya</taxon>
        <taxon>Ascomycota</taxon>
        <taxon>Pezizomycotina</taxon>
        <taxon>Pezizomycetes</taxon>
        <taxon>Pezizales</taxon>
        <taxon>Pezizaceae</taxon>
        <taxon>Terfezia</taxon>
    </lineage>
</organism>
<dbReference type="Proteomes" id="UP000267821">
    <property type="component" value="Unassembled WGS sequence"/>
</dbReference>
<gene>
    <name evidence="1" type="ORF">L211DRAFT_215889</name>
</gene>